<protein>
    <submittedName>
        <fullName evidence="2">Alpha/beta hydrolase</fullName>
    </submittedName>
</protein>
<reference evidence="2" key="1">
    <citation type="submission" date="2023-06" db="EMBL/GenBank/DDBJ databases">
        <authorList>
            <person name="Jiang Y."/>
            <person name="Liu Q."/>
        </authorList>
    </citation>
    <scope>NUCLEOTIDE SEQUENCE</scope>
    <source>
        <strain evidence="2">CGMCC 1.12090</strain>
    </source>
</reference>
<organism evidence="2 3">
    <name type="scientific">Variovorax ginsengisoli</name>
    <dbReference type="NCBI Taxonomy" id="363844"/>
    <lineage>
        <taxon>Bacteria</taxon>
        <taxon>Pseudomonadati</taxon>
        <taxon>Pseudomonadota</taxon>
        <taxon>Betaproteobacteria</taxon>
        <taxon>Burkholderiales</taxon>
        <taxon>Comamonadaceae</taxon>
        <taxon>Variovorax</taxon>
    </lineage>
</organism>
<name>A0ABT8S3T6_9BURK</name>
<dbReference type="SUPFAM" id="SSF54427">
    <property type="entry name" value="NTF2-like"/>
    <property type="match status" value="1"/>
</dbReference>
<dbReference type="Gene3D" id="3.10.450.50">
    <property type="match status" value="1"/>
</dbReference>
<evidence type="ECO:0000259" key="1">
    <source>
        <dbReference type="Pfam" id="PF12697"/>
    </source>
</evidence>
<dbReference type="Proteomes" id="UP001169027">
    <property type="component" value="Unassembled WGS sequence"/>
</dbReference>
<dbReference type="SUPFAM" id="SSF53474">
    <property type="entry name" value="alpha/beta-Hydrolases"/>
    <property type="match status" value="1"/>
</dbReference>
<dbReference type="PANTHER" id="PTHR43798:SF33">
    <property type="entry name" value="HYDROLASE, PUTATIVE (AFU_ORTHOLOGUE AFUA_2G14860)-RELATED"/>
    <property type="match status" value="1"/>
</dbReference>
<comment type="caution">
    <text evidence="2">The sequence shown here is derived from an EMBL/GenBank/DDBJ whole genome shotgun (WGS) entry which is preliminary data.</text>
</comment>
<dbReference type="GO" id="GO:0016787">
    <property type="term" value="F:hydrolase activity"/>
    <property type="evidence" value="ECO:0007669"/>
    <property type="project" value="UniProtKB-KW"/>
</dbReference>
<dbReference type="InterPro" id="IPR032710">
    <property type="entry name" value="NTF2-like_dom_sf"/>
</dbReference>
<dbReference type="EMBL" id="JAUKVY010000009">
    <property type="protein sequence ID" value="MDO1533578.1"/>
    <property type="molecule type" value="Genomic_DNA"/>
</dbReference>
<gene>
    <name evidence="2" type="ORF">Q2T77_14880</name>
</gene>
<dbReference type="InterPro" id="IPR000073">
    <property type="entry name" value="AB_hydrolase_1"/>
</dbReference>
<dbReference type="Gene3D" id="3.40.50.1820">
    <property type="entry name" value="alpha/beta hydrolase"/>
    <property type="match status" value="1"/>
</dbReference>
<keyword evidence="3" id="KW-1185">Reference proteome</keyword>
<proteinExistence type="predicted"/>
<evidence type="ECO:0000313" key="3">
    <source>
        <dbReference type="Proteomes" id="UP001169027"/>
    </source>
</evidence>
<dbReference type="PANTHER" id="PTHR43798">
    <property type="entry name" value="MONOACYLGLYCEROL LIPASE"/>
    <property type="match status" value="1"/>
</dbReference>
<dbReference type="Pfam" id="PF12697">
    <property type="entry name" value="Abhydrolase_6"/>
    <property type="match status" value="1"/>
</dbReference>
<accession>A0ABT8S3T6</accession>
<keyword evidence="2" id="KW-0378">Hydrolase</keyword>
<evidence type="ECO:0000313" key="2">
    <source>
        <dbReference type="EMBL" id="MDO1533578.1"/>
    </source>
</evidence>
<sequence>MTASHPSVPDEARAGAPGPTLVFVHGFLDGAAAWDEVVAELGERAADALCVELPGMGLRVAESGPYSLDGFAEDVARQVRALASPVVLVGQSMGAQVAELAAGLLGSQVRALVLLTPVPLVGTDLPDEAMKPFHALGGDPDAQRGLRRQLGVRLDDEKLEKLGRLGDPVAAASVGVFADLWNQGHALGAQASRHHGPTLIVRGELDPFVTAEVVAQAVLPRFEAPTVASIGEAGHWPHVEQPKAFAGVLAEFLRALDARPTAAPSQGWTRAFAQKSSTAFAEAFASDIVLEASVLAHPVVGAEQVKTVMGAASTIYEALAFTQQSTSGPRTYLEWEAQAFGGEKLSGVTILTRDDEGKIVRAAIHHRPLGSALKFSAELGRRVQGQVAASHFFGAAHPKD</sequence>
<dbReference type="RefSeq" id="WP_301810360.1">
    <property type="nucleotide sequence ID" value="NZ_JAUJZH010000009.1"/>
</dbReference>
<dbReference type="InterPro" id="IPR050266">
    <property type="entry name" value="AB_hydrolase_sf"/>
</dbReference>
<feature type="domain" description="AB hydrolase-1" evidence="1">
    <location>
        <begin position="21"/>
        <end position="247"/>
    </location>
</feature>
<dbReference type="InterPro" id="IPR029058">
    <property type="entry name" value="AB_hydrolase_fold"/>
</dbReference>